<feature type="region of interest" description="Disordered" evidence="1">
    <location>
        <begin position="45"/>
        <end position="65"/>
    </location>
</feature>
<dbReference type="Proteomes" id="UP001221757">
    <property type="component" value="Unassembled WGS sequence"/>
</dbReference>
<evidence type="ECO:0000313" key="2">
    <source>
        <dbReference type="EMBL" id="KAJ7710646.1"/>
    </source>
</evidence>
<keyword evidence="3" id="KW-1185">Reference proteome</keyword>
<accession>A0AAD7MCN0</accession>
<protein>
    <submittedName>
        <fullName evidence="2">Uncharacterized protein</fullName>
    </submittedName>
</protein>
<feature type="compositionally biased region" description="Polar residues" evidence="1">
    <location>
        <begin position="88"/>
        <end position="100"/>
    </location>
</feature>
<dbReference type="AlphaFoldDB" id="A0AAD7MCN0"/>
<comment type="caution">
    <text evidence="2">The sequence shown here is derived from an EMBL/GenBank/DDBJ whole genome shotgun (WGS) entry which is preliminary data.</text>
</comment>
<proteinExistence type="predicted"/>
<reference evidence="2" key="1">
    <citation type="submission" date="2023-03" db="EMBL/GenBank/DDBJ databases">
        <title>Massive genome expansion in bonnet fungi (Mycena s.s.) driven by repeated elements and novel gene families across ecological guilds.</title>
        <authorList>
            <consortium name="Lawrence Berkeley National Laboratory"/>
            <person name="Harder C.B."/>
            <person name="Miyauchi S."/>
            <person name="Viragh M."/>
            <person name="Kuo A."/>
            <person name="Thoen E."/>
            <person name="Andreopoulos B."/>
            <person name="Lu D."/>
            <person name="Skrede I."/>
            <person name="Drula E."/>
            <person name="Henrissat B."/>
            <person name="Morin E."/>
            <person name="Kohler A."/>
            <person name="Barry K."/>
            <person name="LaButti K."/>
            <person name="Morin E."/>
            <person name="Salamov A."/>
            <person name="Lipzen A."/>
            <person name="Mereny Z."/>
            <person name="Hegedus B."/>
            <person name="Baldrian P."/>
            <person name="Stursova M."/>
            <person name="Weitz H."/>
            <person name="Taylor A."/>
            <person name="Grigoriev I.V."/>
            <person name="Nagy L.G."/>
            <person name="Martin F."/>
            <person name="Kauserud H."/>
        </authorList>
    </citation>
    <scope>NUCLEOTIDE SEQUENCE</scope>
    <source>
        <strain evidence="2">CBHHK067</strain>
    </source>
</reference>
<feature type="compositionally biased region" description="Low complexity" evidence="1">
    <location>
        <begin position="106"/>
        <end position="129"/>
    </location>
</feature>
<dbReference type="EMBL" id="JARKIE010000001">
    <property type="protein sequence ID" value="KAJ7710646.1"/>
    <property type="molecule type" value="Genomic_DNA"/>
</dbReference>
<feature type="region of interest" description="Disordered" evidence="1">
    <location>
        <begin position="77"/>
        <end position="133"/>
    </location>
</feature>
<organism evidence="2 3">
    <name type="scientific">Mycena rosella</name>
    <name type="common">Pink bonnet</name>
    <name type="synonym">Agaricus rosellus</name>
    <dbReference type="NCBI Taxonomy" id="1033263"/>
    <lineage>
        <taxon>Eukaryota</taxon>
        <taxon>Fungi</taxon>
        <taxon>Dikarya</taxon>
        <taxon>Basidiomycota</taxon>
        <taxon>Agaricomycotina</taxon>
        <taxon>Agaricomycetes</taxon>
        <taxon>Agaricomycetidae</taxon>
        <taxon>Agaricales</taxon>
        <taxon>Marasmiineae</taxon>
        <taxon>Mycenaceae</taxon>
        <taxon>Mycena</taxon>
    </lineage>
</organism>
<name>A0AAD7MCN0_MYCRO</name>
<sequence>MSRINSEKICRFHVAYLRSIPGVRSPQVSAAPVAAYLVTNQRGRNRASHPECDSANANAAPRPQTALSVVPSFKRSTCARPIPGSRRPTIQWSKTQPTLRRTTRATGPDPVPTGVGPSALRPSRAPSSSGHYKSYVDRTSPFHWRKWRKGVRKEGLFEGDLIVYTLAAHLTTVGNIPVKYHFDPEESEDMPIPPIDAMILCIQGVRSDHHSHSVLRSSWIAYVELESDEDNNFILAADDHDNVPRAEAPISFQLDVHI</sequence>
<gene>
    <name evidence="2" type="ORF">B0H17DRAFT_1123767</name>
</gene>
<evidence type="ECO:0000256" key="1">
    <source>
        <dbReference type="SAM" id="MobiDB-lite"/>
    </source>
</evidence>
<evidence type="ECO:0000313" key="3">
    <source>
        <dbReference type="Proteomes" id="UP001221757"/>
    </source>
</evidence>